<feature type="transmembrane region" description="Helical" evidence="9">
    <location>
        <begin position="80"/>
        <end position="101"/>
    </location>
</feature>
<dbReference type="InterPro" id="IPR007272">
    <property type="entry name" value="Sulf_transp_TsuA/YedE"/>
</dbReference>
<evidence type="ECO:0000256" key="5">
    <source>
        <dbReference type="ARBA" id="ARBA00022692"/>
    </source>
</evidence>
<dbReference type="RefSeq" id="XP_035666754.1">
    <property type="nucleotide sequence ID" value="XM_035810861.1"/>
</dbReference>
<evidence type="ECO:0000256" key="4">
    <source>
        <dbReference type="ARBA" id="ARBA00022519"/>
    </source>
</evidence>
<dbReference type="KEGG" id="bfo:118409675"/>
<keyword evidence="4" id="KW-0997">Cell inner membrane</keyword>
<gene>
    <name evidence="11" type="primary">LOC118409675</name>
</gene>
<sequence length="469" mass="50527">MQTRDSHQPVHPEAPVGGDKVVAWADREASLTTTTEESSDMAKKKYQLSAEADRKKDEALSDTTNEKASLESDPKERQKWWHVCVKIMACFLGGILFGIALEKTRVFEPNVIRDQFVYQRFIMMKAFLAAMATGLFCLGVMALLPVTRPVFQEIRQVFINHQEKGVLTSVVGGLLLGMGMTISGACPGMVLAQVGAGVGMGSALLTLLGCLVGVALYAAVEPWVVQYTKPTGPYKKKHLDDWVPLPYAALSFAFTFAIALLIFGLEYVKPWETELCEYAHVNTSSVSCVQVPNNGDWTCFMSLRAWPPWIGGILIGLLQLVITLSVGDTLGGSSSYCTVVSQVLVTDRLQRMSPYLSRYRTGLGNWWQVVYVAGAVVGALISAASSQTLGTVKGVSMASGFFGGLIMLFGARLGAGCTSGHGLSGTALLVVISFFAVAAMFAGGTIIGFIMWGAARADMGNFPLNYVSY</sequence>
<feature type="transmembrane region" description="Helical" evidence="9">
    <location>
        <begin position="309"/>
        <end position="326"/>
    </location>
</feature>
<dbReference type="PANTHER" id="PTHR30574:SF1">
    <property type="entry name" value="SULPHUR TRANSPORT DOMAIN-CONTAINING PROTEIN"/>
    <property type="match status" value="1"/>
</dbReference>
<evidence type="ECO:0000256" key="1">
    <source>
        <dbReference type="ARBA" id="ARBA00004429"/>
    </source>
</evidence>
<feature type="transmembrane region" description="Helical" evidence="9">
    <location>
        <begin position="122"/>
        <end position="146"/>
    </location>
</feature>
<keyword evidence="5 9" id="KW-0812">Transmembrane</keyword>
<accession>A0A9J7MG78</accession>
<evidence type="ECO:0000256" key="2">
    <source>
        <dbReference type="ARBA" id="ARBA00022448"/>
    </source>
</evidence>
<feature type="transmembrane region" description="Helical" evidence="9">
    <location>
        <begin position="204"/>
        <end position="225"/>
    </location>
</feature>
<feature type="region of interest" description="Disordered" evidence="8">
    <location>
        <begin position="1"/>
        <end position="72"/>
    </location>
</feature>
<keyword evidence="3" id="KW-1003">Cell membrane</keyword>
<keyword evidence="2" id="KW-0813">Transport</keyword>
<proteinExistence type="predicted"/>
<dbReference type="OrthoDB" id="10254418at2759"/>
<protein>
    <submittedName>
        <fullName evidence="11">UPF0394 inner membrane protein YeeE-like</fullName>
    </submittedName>
</protein>
<keyword evidence="7 9" id="KW-0472">Membrane</keyword>
<feature type="transmembrane region" description="Helical" evidence="9">
    <location>
        <begin position="366"/>
        <end position="383"/>
    </location>
</feature>
<evidence type="ECO:0000313" key="11">
    <source>
        <dbReference type="RefSeq" id="XP_035666754.1"/>
    </source>
</evidence>
<reference evidence="11" key="2">
    <citation type="submission" date="2025-08" db="UniProtKB">
        <authorList>
            <consortium name="RefSeq"/>
        </authorList>
    </citation>
    <scope>IDENTIFICATION</scope>
    <source>
        <strain evidence="11">S238N-H82</strain>
        <tissue evidence="11">Testes</tissue>
    </source>
</reference>
<dbReference type="AlphaFoldDB" id="A0A9J7MG78"/>
<name>A0A9J7MG78_BRAFL</name>
<dbReference type="Pfam" id="PF04143">
    <property type="entry name" value="Sulf_transp"/>
    <property type="match status" value="1"/>
</dbReference>
<organism evidence="10 11">
    <name type="scientific">Branchiostoma floridae</name>
    <name type="common">Florida lancelet</name>
    <name type="synonym">Amphioxus</name>
    <dbReference type="NCBI Taxonomy" id="7739"/>
    <lineage>
        <taxon>Eukaryota</taxon>
        <taxon>Metazoa</taxon>
        <taxon>Chordata</taxon>
        <taxon>Cephalochordata</taxon>
        <taxon>Leptocardii</taxon>
        <taxon>Amphioxiformes</taxon>
        <taxon>Branchiostomatidae</taxon>
        <taxon>Branchiostoma</taxon>
    </lineage>
</organism>
<dbReference type="GO" id="GO:0005886">
    <property type="term" value="C:plasma membrane"/>
    <property type="evidence" value="ECO:0000318"/>
    <property type="project" value="GO_Central"/>
</dbReference>
<feature type="transmembrane region" description="Helical" evidence="9">
    <location>
        <begin position="166"/>
        <end position="192"/>
    </location>
</feature>
<feature type="compositionally biased region" description="Basic and acidic residues" evidence="8">
    <location>
        <begin position="1"/>
        <end position="10"/>
    </location>
</feature>
<evidence type="ECO:0000256" key="9">
    <source>
        <dbReference type="SAM" id="Phobius"/>
    </source>
</evidence>
<dbReference type="PANTHER" id="PTHR30574">
    <property type="entry name" value="INNER MEMBRANE PROTEIN YEDE"/>
    <property type="match status" value="1"/>
</dbReference>
<dbReference type="OMA" id="RRSMIGI"/>
<evidence type="ECO:0000256" key="8">
    <source>
        <dbReference type="SAM" id="MobiDB-lite"/>
    </source>
</evidence>
<feature type="transmembrane region" description="Helical" evidence="9">
    <location>
        <begin position="427"/>
        <end position="452"/>
    </location>
</feature>
<evidence type="ECO:0000256" key="3">
    <source>
        <dbReference type="ARBA" id="ARBA00022475"/>
    </source>
</evidence>
<comment type="subcellular location">
    <subcellularLocation>
        <location evidence="1">Cell inner membrane</location>
        <topology evidence="1">Multi-pass membrane protein</topology>
    </subcellularLocation>
</comment>
<dbReference type="GeneID" id="118409675"/>
<evidence type="ECO:0000256" key="7">
    <source>
        <dbReference type="ARBA" id="ARBA00023136"/>
    </source>
</evidence>
<feature type="compositionally biased region" description="Basic and acidic residues" evidence="8">
    <location>
        <begin position="51"/>
        <end position="72"/>
    </location>
</feature>
<feature type="transmembrane region" description="Helical" evidence="9">
    <location>
        <begin position="395"/>
        <end position="415"/>
    </location>
</feature>
<keyword evidence="10" id="KW-1185">Reference proteome</keyword>
<keyword evidence="6 9" id="KW-1133">Transmembrane helix</keyword>
<evidence type="ECO:0000313" key="10">
    <source>
        <dbReference type="Proteomes" id="UP000001554"/>
    </source>
</evidence>
<evidence type="ECO:0000256" key="6">
    <source>
        <dbReference type="ARBA" id="ARBA00022989"/>
    </source>
</evidence>
<dbReference type="Proteomes" id="UP000001554">
    <property type="component" value="Chromosome 2"/>
</dbReference>
<reference evidence="10" key="1">
    <citation type="journal article" date="2020" name="Nat. Ecol. Evol.">
        <title>Deeply conserved synteny resolves early events in vertebrate evolution.</title>
        <authorList>
            <person name="Simakov O."/>
            <person name="Marletaz F."/>
            <person name="Yue J.X."/>
            <person name="O'Connell B."/>
            <person name="Jenkins J."/>
            <person name="Brandt A."/>
            <person name="Calef R."/>
            <person name="Tung C.H."/>
            <person name="Huang T.K."/>
            <person name="Schmutz J."/>
            <person name="Satoh N."/>
            <person name="Yu J.K."/>
            <person name="Putnam N.H."/>
            <person name="Green R.E."/>
            <person name="Rokhsar D.S."/>
        </authorList>
    </citation>
    <scope>NUCLEOTIDE SEQUENCE [LARGE SCALE GENOMIC DNA]</scope>
    <source>
        <strain evidence="10">S238N-H82</strain>
    </source>
</reference>
<feature type="transmembrane region" description="Helical" evidence="9">
    <location>
        <begin position="245"/>
        <end position="265"/>
    </location>
</feature>